<evidence type="ECO:0000259" key="8">
    <source>
        <dbReference type="Pfam" id="PF01618"/>
    </source>
</evidence>
<comment type="subcellular location">
    <subcellularLocation>
        <location evidence="1">Cell membrane</location>
        <topology evidence="1">Multi-pass membrane protein</topology>
    </subcellularLocation>
    <subcellularLocation>
        <location evidence="6">Membrane</location>
        <topology evidence="6">Multi-pass membrane protein</topology>
    </subcellularLocation>
</comment>
<accession>A0ABT7PGJ3</accession>
<gene>
    <name evidence="9" type="ORF">QTN89_09255</name>
</gene>
<dbReference type="InterPro" id="IPR002898">
    <property type="entry name" value="MotA_ExbB_proton_chnl"/>
</dbReference>
<keyword evidence="4 7" id="KW-1133">Transmembrane helix</keyword>
<feature type="transmembrane region" description="Helical" evidence="7">
    <location>
        <begin position="80"/>
        <end position="102"/>
    </location>
</feature>
<proteinExistence type="inferred from homology"/>
<comment type="caution">
    <text evidence="9">The sequence shown here is derived from an EMBL/GenBank/DDBJ whole genome shotgun (WGS) entry which is preliminary data.</text>
</comment>
<name>A0ABT7PGJ3_9BACT</name>
<evidence type="ECO:0000313" key="10">
    <source>
        <dbReference type="Proteomes" id="UP001239462"/>
    </source>
</evidence>
<evidence type="ECO:0000256" key="2">
    <source>
        <dbReference type="ARBA" id="ARBA00022475"/>
    </source>
</evidence>
<organism evidence="9 10">
    <name type="scientific">Roseiconus lacunae</name>
    <dbReference type="NCBI Taxonomy" id="2605694"/>
    <lineage>
        <taxon>Bacteria</taxon>
        <taxon>Pseudomonadati</taxon>
        <taxon>Planctomycetota</taxon>
        <taxon>Planctomycetia</taxon>
        <taxon>Pirellulales</taxon>
        <taxon>Pirellulaceae</taxon>
        <taxon>Roseiconus</taxon>
    </lineage>
</organism>
<protein>
    <submittedName>
        <fullName evidence="9">MotA/TolQ/ExbB proton channel family protein</fullName>
    </submittedName>
</protein>
<keyword evidence="10" id="KW-1185">Reference proteome</keyword>
<evidence type="ECO:0000256" key="7">
    <source>
        <dbReference type="SAM" id="Phobius"/>
    </source>
</evidence>
<feature type="domain" description="MotA/TolQ/ExbB proton channel" evidence="8">
    <location>
        <begin position="9"/>
        <end position="101"/>
    </location>
</feature>
<evidence type="ECO:0000256" key="3">
    <source>
        <dbReference type="ARBA" id="ARBA00022692"/>
    </source>
</evidence>
<feature type="transmembrane region" description="Helical" evidence="7">
    <location>
        <begin position="35"/>
        <end position="60"/>
    </location>
</feature>
<dbReference type="RefSeq" id="WP_289163109.1">
    <property type="nucleotide sequence ID" value="NZ_JASZZN010000005.1"/>
</dbReference>
<evidence type="ECO:0000256" key="4">
    <source>
        <dbReference type="ARBA" id="ARBA00022989"/>
    </source>
</evidence>
<keyword evidence="5 7" id="KW-0472">Membrane</keyword>
<keyword evidence="6" id="KW-0653">Protein transport</keyword>
<comment type="similarity">
    <text evidence="6">Belongs to the exbB/tolQ family.</text>
</comment>
<keyword evidence="2" id="KW-1003">Cell membrane</keyword>
<dbReference type="EMBL" id="JASZZN010000005">
    <property type="protein sequence ID" value="MDM4015614.1"/>
    <property type="molecule type" value="Genomic_DNA"/>
</dbReference>
<evidence type="ECO:0000256" key="5">
    <source>
        <dbReference type="ARBA" id="ARBA00023136"/>
    </source>
</evidence>
<dbReference type="Proteomes" id="UP001239462">
    <property type="component" value="Unassembled WGS sequence"/>
</dbReference>
<reference evidence="9 10" key="1">
    <citation type="submission" date="2023-06" db="EMBL/GenBank/DDBJ databases">
        <title>Roseiconus lacunae JC819 isolated from Gulf of Mannar region, Tamil Nadu.</title>
        <authorList>
            <person name="Pk S."/>
            <person name="Ch S."/>
            <person name="Ch V.R."/>
        </authorList>
    </citation>
    <scope>NUCLEOTIDE SEQUENCE [LARGE SCALE GENOMIC DNA]</scope>
    <source>
        <strain evidence="9 10">JC819</strain>
    </source>
</reference>
<dbReference type="Pfam" id="PF01618">
    <property type="entry name" value="MotA_ExbB"/>
    <property type="match status" value="1"/>
</dbReference>
<keyword evidence="6" id="KW-0813">Transport</keyword>
<evidence type="ECO:0000256" key="1">
    <source>
        <dbReference type="ARBA" id="ARBA00004651"/>
    </source>
</evidence>
<keyword evidence="3 7" id="KW-0812">Transmembrane</keyword>
<evidence type="ECO:0000313" key="9">
    <source>
        <dbReference type="EMBL" id="MDM4015614.1"/>
    </source>
</evidence>
<sequence length="113" mass="12306">MPRNPYQTSSNDDDHRDVSDAAFEKRKQILKRMQLVSGVVFLIAVVFAVAGTTLSMMAAFRQLSTQSSVDPTQLAAGISRSLRFGAIGIPIAVIAFLASAWARLTLRHEGLDD</sequence>
<evidence type="ECO:0000256" key="6">
    <source>
        <dbReference type="RuleBase" id="RU004057"/>
    </source>
</evidence>